<dbReference type="RefSeq" id="WP_060650669.1">
    <property type="nucleotide sequence ID" value="NZ_AZXY01000001.1"/>
</dbReference>
<sequence length="364" mass="39116">MAVHERHGRLSPKELSPRNLWTRYRASGADLPFGNPLAAHGVAMEGYFWRFTQPGTGRVVIALCGVNRADDSGGPGSHWATLGLAAHPGGFLRTAAHPVAAADPDRLGASAGDVFCGDSERVWMDLGDDARLDIRLSDLRPWPRRRFGASSVFHSVPGLNQYWHSWLLGGRVEGHAILGDEKWDLTGAQVYGEKNWGKGGFPESWWWGQAQGFADPQACVAFAGGQVHSGPLRTEVTAVVVALPDGRIVRLGNPVTSPVRATVTDESWHLRGRNARWSVEISGSSPLGAAHVLPVPLPAERRNVAGSIEHLGGRMTVTVHERGKLVWADESHSAALEHGGLDRARAELDRRGAAADATDAPPSV</sequence>
<dbReference type="SUPFAM" id="SSF159245">
    <property type="entry name" value="AttH-like"/>
    <property type="match status" value="1"/>
</dbReference>
<dbReference type="PANTHER" id="PTHR35309:SF4">
    <property type="entry name" value="TOCOPHEROL CYCLASE"/>
    <property type="match status" value="1"/>
</dbReference>
<dbReference type="EMBL" id="AZXY01000001">
    <property type="protein sequence ID" value="KSZ60566.1"/>
    <property type="molecule type" value="Genomic_DNA"/>
</dbReference>
<evidence type="ECO:0000313" key="1">
    <source>
        <dbReference type="EMBL" id="KSZ60566.1"/>
    </source>
</evidence>
<dbReference type="GO" id="GO:0009976">
    <property type="term" value="F:tocopherol cyclase activity"/>
    <property type="evidence" value="ECO:0007669"/>
    <property type="project" value="InterPro"/>
</dbReference>
<evidence type="ECO:0000313" key="2">
    <source>
        <dbReference type="Proteomes" id="UP000053060"/>
    </source>
</evidence>
<reference evidence="2" key="1">
    <citation type="submission" date="2015-01" db="EMBL/GenBank/DDBJ databases">
        <title>Draft genome sequence of Rhodococcus pyridinivorans strain KG-16, a hydrocarbon-degrading bacterium.</title>
        <authorList>
            <person name="Aggarwal R.K."/>
            <person name="Dawar C."/>
        </authorList>
    </citation>
    <scope>NUCLEOTIDE SEQUENCE [LARGE SCALE GENOMIC DNA]</scope>
    <source>
        <strain evidence="2">KG-16</strain>
    </source>
</reference>
<dbReference type="InterPro" id="IPR025893">
    <property type="entry name" value="Tocopherol_cyclase"/>
</dbReference>
<protein>
    <recommendedName>
        <fullName evidence="3">Tocopherol cyclase</fullName>
    </recommendedName>
</protein>
<dbReference type="Pfam" id="PF14249">
    <property type="entry name" value="Tocopherol_cycl"/>
    <property type="match status" value="1"/>
</dbReference>
<dbReference type="PANTHER" id="PTHR35309">
    <property type="match status" value="1"/>
</dbReference>
<dbReference type="Proteomes" id="UP000053060">
    <property type="component" value="Unassembled WGS sequence"/>
</dbReference>
<name>A0A0V9URC6_9NOCA</name>
<dbReference type="PATRIC" id="fig|1441730.3.peg.817"/>
<gene>
    <name evidence="1" type="ORF">Z045_03875</name>
</gene>
<comment type="caution">
    <text evidence="1">The sequence shown here is derived from an EMBL/GenBank/DDBJ whole genome shotgun (WGS) entry which is preliminary data.</text>
</comment>
<accession>A0A0V9URC6</accession>
<organism evidence="1 2">
    <name type="scientific">Rhodococcus pyridinivorans KG-16</name>
    <dbReference type="NCBI Taxonomy" id="1441730"/>
    <lineage>
        <taxon>Bacteria</taxon>
        <taxon>Bacillati</taxon>
        <taxon>Actinomycetota</taxon>
        <taxon>Actinomycetes</taxon>
        <taxon>Mycobacteriales</taxon>
        <taxon>Nocardiaceae</taxon>
        <taxon>Rhodococcus</taxon>
    </lineage>
</organism>
<reference evidence="1 2" key="2">
    <citation type="journal article" date="2016" name="Genome Announc.">
        <title>Draft Genome Sequence of a Versatile Hydrocarbon-Degrading Bacterium, Rhodococcus pyridinivorans Strain KG-16, Collected from Oil Fields in India.</title>
        <authorList>
            <person name="Aggarwal R.K."/>
            <person name="Dawar C."/>
            <person name="Phanindranath R."/>
            <person name="Mutnuri L."/>
            <person name="Dayal A.M."/>
        </authorList>
    </citation>
    <scope>NUCLEOTIDE SEQUENCE [LARGE SCALE GENOMIC DNA]</scope>
    <source>
        <strain evidence="1 2">KG-16</strain>
    </source>
</reference>
<evidence type="ECO:0008006" key="3">
    <source>
        <dbReference type="Google" id="ProtNLM"/>
    </source>
</evidence>
<proteinExistence type="predicted"/>
<dbReference type="AlphaFoldDB" id="A0A0V9URC6"/>